<evidence type="ECO:0000256" key="2">
    <source>
        <dbReference type="SAM" id="SignalP"/>
    </source>
</evidence>
<dbReference type="KEGG" id="ttu:TERTU_0331"/>
<dbReference type="HOGENOM" id="CLU_405927_0_0_6"/>
<evidence type="ECO:0000313" key="5">
    <source>
        <dbReference type="Proteomes" id="UP000009080"/>
    </source>
</evidence>
<sequence length="677" mass="74727">MTSRYLPRINSIFKWFTLPTLLLTSFAQAVECEWQYISQWNGGATAEIQATNNSDAVVDLDHFTAEFPGGVTVQHVWNASVSGSNPYTFIPSDWNAQLQPGAGMVVGMQVSTPSGVPASENIPVLGGDCSDQPVPEGSLSIAAKDKVLAGSADDITVTLVTPSLPSSQPLLSVSPYAEYSYMSSTGGSNDARYIMGYYYRVSYDNPGTYLWRAEYEQSELVAEHSVEVFPVTARPTVSYQMPELIYAGQPFSLTIIGEDTELLESLTLTPPSGAEFSLQSSDHQSDTLWRDVYVGELPEGEHLIFIEAKDPDGFFQKKQVTVNVLPFGGDNTPPVADIYFFADFTANDTVSFRAAITDAENNIANARMMIFQIVDGARVNPQEIINRDYDDTGDEILFASWATSMAGAYELEVIVTDADGERGVDTASFTVAEDEGGSISFSGSEKVIVDTRQSVGVFAYHPTRIPYEHSLSIEPYARANRTSSSSSGGGGEGYTRIYFYEIAYDYPGTYLLTATSAGLDPVEKRVEVFPVSARPTARIEVPENIYENQEFTLTVIAEDTEALESVFLSYPSDIEFTLQSKDYSSDTYWVETYTGALNVGTYNFSVRVEDSDSFTWWVNRSVEVKPVVDEPPEVLWCDWFGYDVPVCEDHSLTDFQWINDALCIGYQTCGESRNFSR</sequence>
<dbReference type="EMBL" id="CP001614">
    <property type="protein sequence ID" value="ACR11434.1"/>
    <property type="molecule type" value="Genomic_DNA"/>
</dbReference>
<dbReference type="Proteomes" id="UP000009080">
    <property type="component" value="Chromosome"/>
</dbReference>
<keyword evidence="2" id="KW-0732">Signal</keyword>
<dbReference type="Gene3D" id="2.60.40.290">
    <property type="match status" value="1"/>
</dbReference>
<keyword evidence="5" id="KW-1185">Reference proteome</keyword>
<dbReference type="GO" id="GO:0004553">
    <property type="term" value="F:hydrolase activity, hydrolyzing O-glycosyl compounds"/>
    <property type="evidence" value="ECO:0007669"/>
    <property type="project" value="InterPro"/>
</dbReference>
<dbReference type="Gene3D" id="2.60.40.10">
    <property type="entry name" value="Immunoglobulins"/>
    <property type="match status" value="1"/>
</dbReference>
<dbReference type="RefSeq" id="WP_015817546.1">
    <property type="nucleotide sequence ID" value="NC_012997.1"/>
</dbReference>
<evidence type="ECO:0000259" key="3">
    <source>
        <dbReference type="PROSITE" id="PS51173"/>
    </source>
</evidence>
<organism evidence="4 5">
    <name type="scientific">Teredinibacter turnerae (strain ATCC 39867 / T7901)</name>
    <dbReference type="NCBI Taxonomy" id="377629"/>
    <lineage>
        <taxon>Bacteria</taxon>
        <taxon>Pseudomonadati</taxon>
        <taxon>Pseudomonadota</taxon>
        <taxon>Gammaproteobacteria</taxon>
        <taxon>Cellvibrionales</taxon>
        <taxon>Cellvibrionaceae</taxon>
        <taxon>Teredinibacter</taxon>
    </lineage>
</organism>
<dbReference type="GO" id="GO:0030247">
    <property type="term" value="F:polysaccharide binding"/>
    <property type="evidence" value="ECO:0007669"/>
    <property type="project" value="UniProtKB-UniRule"/>
</dbReference>
<feature type="signal peptide" evidence="2">
    <location>
        <begin position="1"/>
        <end position="29"/>
    </location>
</feature>
<name>C5BM72_TERTT</name>
<dbReference type="CAZy" id="CBM2">
    <property type="family name" value="Carbohydrate-Binding Module Family 2"/>
</dbReference>
<accession>C5BM72</accession>
<dbReference type="InterPro" id="IPR008965">
    <property type="entry name" value="CBM2/CBM3_carb-bd_dom_sf"/>
</dbReference>
<dbReference type="InterPro" id="IPR001919">
    <property type="entry name" value="CBD2"/>
</dbReference>
<evidence type="ECO:0000313" key="4">
    <source>
        <dbReference type="EMBL" id="ACR11434.1"/>
    </source>
</evidence>
<reference evidence="4 5" key="1">
    <citation type="journal article" date="2009" name="PLoS ONE">
        <title>The complete genome of Teredinibacter turnerae T7901: an intracellular endosymbiont of marine wood-boring bivalves (shipworms).</title>
        <authorList>
            <person name="Yang J.C."/>
            <person name="Madupu R."/>
            <person name="Durkin A.S."/>
            <person name="Ekborg N.A."/>
            <person name="Pedamallu C.S."/>
            <person name="Hostetler J.B."/>
            <person name="Radune D."/>
            <person name="Toms B.S."/>
            <person name="Henrissat B."/>
            <person name="Coutinho P.M."/>
            <person name="Schwarz S."/>
            <person name="Field L."/>
            <person name="Trindade-Silva A.E."/>
            <person name="Soares C.A.G."/>
            <person name="Elshahawi S."/>
            <person name="Hanora A."/>
            <person name="Schmidt E.W."/>
            <person name="Haygood M.G."/>
            <person name="Posfai J."/>
            <person name="Benner J."/>
            <person name="Madinger C."/>
            <person name="Nove J."/>
            <person name="Anton B."/>
            <person name="Chaudhary K."/>
            <person name="Foster J."/>
            <person name="Holman A."/>
            <person name="Kumar S."/>
            <person name="Lessard P.A."/>
            <person name="Luyten Y.A."/>
            <person name="Slatko B."/>
            <person name="Wood N."/>
            <person name="Wu B."/>
            <person name="Teplitski M."/>
            <person name="Mougous J.D."/>
            <person name="Ward N."/>
            <person name="Eisen J.A."/>
            <person name="Badger J.H."/>
            <person name="Distel D.L."/>
        </authorList>
    </citation>
    <scope>NUCLEOTIDE SEQUENCE [LARGE SCALE GENOMIC DNA]</scope>
    <source>
        <strain evidence="5">ATCC 39867 / T7901</strain>
    </source>
</reference>
<feature type="chain" id="PRO_5002948972" evidence="2">
    <location>
        <begin position="30"/>
        <end position="677"/>
    </location>
</feature>
<evidence type="ECO:0000256" key="1">
    <source>
        <dbReference type="ARBA" id="ARBA00023157"/>
    </source>
</evidence>
<protein>
    <submittedName>
        <fullName evidence="4">Carbohydrate binding module family 2 domain protein</fullName>
    </submittedName>
</protein>
<dbReference type="SMART" id="SM00637">
    <property type="entry name" value="CBD_II"/>
    <property type="match status" value="1"/>
</dbReference>
<dbReference type="InterPro" id="IPR012291">
    <property type="entry name" value="CBM2_carb-bd_dom_sf"/>
</dbReference>
<gene>
    <name evidence="4" type="ordered locus">TERTU_0331</name>
</gene>
<dbReference type="AlphaFoldDB" id="C5BM72"/>
<dbReference type="SUPFAM" id="SSF49384">
    <property type="entry name" value="Carbohydrate-binding domain"/>
    <property type="match status" value="1"/>
</dbReference>
<dbReference type="OrthoDB" id="9815836at2"/>
<dbReference type="PROSITE" id="PS51173">
    <property type="entry name" value="CBM2"/>
    <property type="match status" value="1"/>
</dbReference>
<keyword evidence="1" id="KW-1015">Disulfide bond</keyword>
<feature type="domain" description="CBM2" evidence="3">
    <location>
        <begin position="25"/>
        <end position="132"/>
    </location>
</feature>
<dbReference type="Pfam" id="PF00553">
    <property type="entry name" value="CBM_2"/>
    <property type="match status" value="1"/>
</dbReference>
<dbReference type="GO" id="GO:0005975">
    <property type="term" value="P:carbohydrate metabolic process"/>
    <property type="evidence" value="ECO:0007669"/>
    <property type="project" value="InterPro"/>
</dbReference>
<proteinExistence type="predicted"/>
<dbReference type="eggNOG" id="COG3291">
    <property type="taxonomic scope" value="Bacteria"/>
</dbReference>
<dbReference type="InterPro" id="IPR013783">
    <property type="entry name" value="Ig-like_fold"/>
</dbReference>